<feature type="compositionally biased region" description="Acidic residues" evidence="1">
    <location>
        <begin position="222"/>
        <end position="250"/>
    </location>
</feature>
<protein>
    <submittedName>
        <fullName evidence="2">Uncharacterized protein</fullName>
    </submittedName>
</protein>
<feature type="compositionally biased region" description="Acidic residues" evidence="1">
    <location>
        <begin position="201"/>
        <end position="212"/>
    </location>
</feature>
<dbReference type="EMBL" id="JARKIE010000226">
    <property type="protein sequence ID" value="KAJ7664158.1"/>
    <property type="molecule type" value="Genomic_DNA"/>
</dbReference>
<dbReference type="AlphaFoldDB" id="A0AAD7CUG6"/>
<feature type="compositionally biased region" description="Basic and acidic residues" evidence="1">
    <location>
        <begin position="22"/>
        <end position="35"/>
    </location>
</feature>
<keyword evidence="3" id="KW-1185">Reference proteome</keyword>
<evidence type="ECO:0000256" key="1">
    <source>
        <dbReference type="SAM" id="MobiDB-lite"/>
    </source>
</evidence>
<dbReference type="Proteomes" id="UP001221757">
    <property type="component" value="Unassembled WGS sequence"/>
</dbReference>
<feature type="region of interest" description="Disordered" evidence="1">
    <location>
        <begin position="191"/>
        <end position="251"/>
    </location>
</feature>
<evidence type="ECO:0000313" key="2">
    <source>
        <dbReference type="EMBL" id="KAJ7664158.1"/>
    </source>
</evidence>
<feature type="compositionally biased region" description="Polar residues" evidence="1">
    <location>
        <begin position="70"/>
        <end position="85"/>
    </location>
</feature>
<name>A0AAD7CUG6_MYCRO</name>
<feature type="region of interest" description="Disordered" evidence="1">
    <location>
        <begin position="1"/>
        <end position="104"/>
    </location>
</feature>
<feature type="compositionally biased region" description="Basic and acidic residues" evidence="1">
    <location>
        <begin position="277"/>
        <end position="287"/>
    </location>
</feature>
<proteinExistence type="predicted"/>
<evidence type="ECO:0000313" key="3">
    <source>
        <dbReference type="Proteomes" id="UP001221757"/>
    </source>
</evidence>
<comment type="caution">
    <text evidence="2">The sequence shown here is derived from an EMBL/GenBank/DDBJ whole genome shotgun (WGS) entry which is preliminary data.</text>
</comment>
<reference evidence="2" key="1">
    <citation type="submission" date="2023-03" db="EMBL/GenBank/DDBJ databases">
        <title>Massive genome expansion in bonnet fungi (Mycena s.s.) driven by repeated elements and novel gene families across ecological guilds.</title>
        <authorList>
            <consortium name="Lawrence Berkeley National Laboratory"/>
            <person name="Harder C.B."/>
            <person name="Miyauchi S."/>
            <person name="Viragh M."/>
            <person name="Kuo A."/>
            <person name="Thoen E."/>
            <person name="Andreopoulos B."/>
            <person name="Lu D."/>
            <person name="Skrede I."/>
            <person name="Drula E."/>
            <person name="Henrissat B."/>
            <person name="Morin E."/>
            <person name="Kohler A."/>
            <person name="Barry K."/>
            <person name="LaButti K."/>
            <person name="Morin E."/>
            <person name="Salamov A."/>
            <person name="Lipzen A."/>
            <person name="Mereny Z."/>
            <person name="Hegedus B."/>
            <person name="Baldrian P."/>
            <person name="Stursova M."/>
            <person name="Weitz H."/>
            <person name="Taylor A."/>
            <person name="Grigoriev I.V."/>
            <person name="Nagy L.G."/>
            <person name="Martin F."/>
            <person name="Kauserud H."/>
        </authorList>
    </citation>
    <scope>NUCLEOTIDE SEQUENCE</scope>
    <source>
        <strain evidence="2">CBHHK067</strain>
    </source>
</reference>
<organism evidence="2 3">
    <name type="scientific">Mycena rosella</name>
    <name type="common">Pink bonnet</name>
    <name type="synonym">Agaricus rosellus</name>
    <dbReference type="NCBI Taxonomy" id="1033263"/>
    <lineage>
        <taxon>Eukaryota</taxon>
        <taxon>Fungi</taxon>
        <taxon>Dikarya</taxon>
        <taxon>Basidiomycota</taxon>
        <taxon>Agaricomycotina</taxon>
        <taxon>Agaricomycetes</taxon>
        <taxon>Agaricomycetidae</taxon>
        <taxon>Agaricales</taxon>
        <taxon>Marasmiineae</taxon>
        <taxon>Mycenaceae</taxon>
        <taxon>Mycena</taxon>
    </lineage>
</organism>
<sequence>MTASGGNALRGPPSGDEDNEGDKDNKDDKDDKDDKDKDEDDQAPPIATLGSPPPSPPPEDGDPEFDVESAINQLTGRLRSRSPSADSFALRARSPTRSPIPFGPANRTLGGALDEVLCRTCGRFGQCAHSNALPINPAPPIVNPASPIINPAPLVNPAPPVNPVPPISPAPPIHSTPPVINPTLPVINPVPPVNPALPVDNPEDEVPSEDDLPPFNPHEAEGNGDEEDEGKEEEEEEEESADEGWVDENDGSAPIVLRQQGMHAERHPHAMKQPVRNAKERGKATAERKMAVLKEGQVKARQKGMKEAVETLHKYMKTHAEKIAKTF</sequence>
<feature type="region of interest" description="Disordered" evidence="1">
    <location>
        <begin position="263"/>
        <end position="287"/>
    </location>
</feature>
<gene>
    <name evidence="2" type="ORF">B0H17DRAFT_1211424</name>
</gene>
<accession>A0AAD7CUG6</accession>